<proteinExistence type="inferred from homology"/>
<dbReference type="AlphaFoldDB" id="C0D459"/>
<evidence type="ECO:0000313" key="15">
    <source>
        <dbReference type="Proteomes" id="UP000004756"/>
    </source>
</evidence>
<evidence type="ECO:0000256" key="13">
    <source>
        <dbReference type="SAM" id="Phobius"/>
    </source>
</evidence>
<dbReference type="InterPro" id="IPR050222">
    <property type="entry name" value="MATE_MdtK"/>
</dbReference>
<dbReference type="PIRSF" id="PIRSF006603">
    <property type="entry name" value="DinF"/>
    <property type="match status" value="1"/>
</dbReference>
<keyword evidence="8 13" id="KW-0812">Transmembrane</keyword>
<dbReference type="InterPro" id="IPR048279">
    <property type="entry name" value="MdtK-like"/>
</dbReference>
<feature type="transmembrane region" description="Helical" evidence="13">
    <location>
        <begin position="158"/>
        <end position="178"/>
    </location>
</feature>
<dbReference type="GO" id="GO:0042910">
    <property type="term" value="F:xenobiotic transmembrane transporter activity"/>
    <property type="evidence" value="ECO:0007669"/>
    <property type="project" value="InterPro"/>
</dbReference>
<evidence type="ECO:0000256" key="1">
    <source>
        <dbReference type="ARBA" id="ARBA00003408"/>
    </source>
</evidence>
<comment type="subcellular location">
    <subcellularLocation>
        <location evidence="2">Cell membrane</location>
        <topology evidence="2">Multi-pass membrane protein</topology>
    </subcellularLocation>
</comment>
<feature type="transmembrane region" description="Helical" evidence="13">
    <location>
        <begin position="217"/>
        <end position="236"/>
    </location>
</feature>
<keyword evidence="6" id="KW-0050">Antiport</keyword>
<evidence type="ECO:0000256" key="4">
    <source>
        <dbReference type="ARBA" id="ARBA00020268"/>
    </source>
</evidence>
<keyword evidence="10" id="KW-0406">Ion transport</keyword>
<keyword evidence="15" id="KW-1185">Reference proteome</keyword>
<evidence type="ECO:0000256" key="7">
    <source>
        <dbReference type="ARBA" id="ARBA00022475"/>
    </source>
</evidence>
<dbReference type="PANTHER" id="PTHR43298">
    <property type="entry name" value="MULTIDRUG RESISTANCE PROTEIN NORM-RELATED"/>
    <property type="match status" value="1"/>
</dbReference>
<feature type="transmembrane region" description="Helical" evidence="13">
    <location>
        <begin position="190"/>
        <end position="211"/>
    </location>
</feature>
<feature type="transmembrane region" description="Helical" evidence="13">
    <location>
        <begin position="38"/>
        <end position="58"/>
    </location>
</feature>
<evidence type="ECO:0000256" key="8">
    <source>
        <dbReference type="ARBA" id="ARBA00022692"/>
    </source>
</evidence>
<evidence type="ECO:0000256" key="2">
    <source>
        <dbReference type="ARBA" id="ARBA00004651"/>
    </source>
</evidence>
<feature type="transmembrane region" description="Helical" evidence="13">
    <location>
        <begin position="410"/>
        <end position="431"/>
    </location>
</feature>
<evidence type="ECO:0000256" key="9">
    <source>
        <dbReference type="ARBA" id="ARBA00022989"/>
    </source>
</evidence>
<evidence type="ECO:0000256" key="11">
    <source>
        <dbReference type="ARBA" id="ARBA00023136"/>
    </source>
</evidence>
<feature type="transmembrane region" description="Helical" evidence="13">
    <location>
        <begin position="437"/>
        <end position="461"/>
    </location>
</feature>
<dbReference type="GO" id="GO:0006811">
    <property type="term" value="P:monoatomic ion transport"/>
    <property type="evidence" value="ECO:0007669"/>
    <property type="project" value="UniProtKB-KW"/>
</dbReference>
<keyword evidence="7" id="KW-1003">Cell membrane</keyword>
<evidence type="ECO:0000256" key="10">
    <source>
        <dbReference type="ARBA" id="ARBA00023065"/>
    </source>
</evidence>
<dbReference type="CDD" id="cd13138">
    <property type="entry name" value="MATE_yoeA_like"/>
    <property type="match status" value="1"/>
</dbReference>
<evidence type="ECO:0000256" key="3">
    <source>
        <dbReference type="ARBA" id="ARBA00010199"/>
    </source>
</evidence>
<dbReference type="PANTHER" id="PTHR43298:SF2">
    <property type="entry name" value="FMN_FAD EXPORTER YEEO-RELATED"/>
    <property type="match status" value="1"/>
</dbReference>
<gene>
    <name evidence="14" type="ORF">CLOSTASPAR_04051</name>
</gene>
<dbReference type="Pfam" id="PF01554">
    <property type="entry name" value="MatE"/>
    <property type="match status" value="2"/>
</dbReference>
<dbReference type="NCBIfam" id="TIGR00797">
    <property type="entry name" value="matE"/>
    <property type="match status" value="1"/>
</dbReference>
<organism evidence="14 15">
    <name type="scientific">[Clostridium] asparagiforme DSM 15981</name>
    <dbReference type="NCBI Taxonomy" id="518636"/>
    <lineage>
        <taxon>Bacteria</taxon>
        <taxon>Bacillati</taxon>
        <taxon>Bacillota</taxon>
        <taxon>Clostridia</taxon>
        <taxon>Lachnospirales</taxon>
        <taxon>Lachnospiraceae</taxon>
        <taxon>Enterocloster</taxon>
    </lineage>
</organism>
<keyword evidence="11 13" id="KW-0472">Membrane</keyword>
<evidence type="ECO:0000256" key="12">
    <source>
        <dbReference type="ARBA" id="ARBA00031636"/>
    </source>
</evidence>
<name>C0D459_9FIRM</name>
<feature type="transmembrane region" description="Helical" evidence="13">
    <location>
        <begin position="257"/>
        <end position="273"/>
    </location>
</feature>
<comment type="function">
    <text evidence="1">Multidrug efflux pump.</text>
</comment>
<comment type="caution">
    <text evidence="14">The sequence shown here is derived from an EMBL/GenBank/DDBJ whole genome shotgun (WGS) entry which is preliminary data.</text>
</comment>
<comment type="similarity">
    <text evidence="3">Belongs to the multi antimicrobial extrusion (MATE) (TC 2.A.66.1) family.</text>
</comment>
<evidence type="ECO:0000313" key="14">
    <source>
        <dbReference type="EMBL" id="EEG53870.1"/>
    </source>
</evidence>
<dbReference type="GO" id="GO:0015297">
    <property type="term" value="F:antiporter activity"/>
    <property type="evidence" value="ECO:0007669"/>
    <property type="project" value="UniProtKB-KW"/>
</dbReference>
<dbReference type="InterPro" id="IPR002528">
    <property type="entry name" value="MATE_fam"/>
</dbReference>
<accession>C0D459</accession>
<feature type="transmembrane region" description="Helical" evidence="13">
    <location>
        <begin position="78"/>
        <end position="103"/>
    </location>
</feature>
<feature type="transmembrane region" description="Helical" evidence="13">
    <location>
        <begin position="115"/>
        <end position="138"/>
    </location>
</feature>
<dbReference type="EMBL" id="ACCJ01000325">
    <property type="protein sequence ID" value="EEG53870.1"/>
    <property type="molecule type" value="Genomic_DNA"/>
</dbReference>
<evidence type="ECO:0000256" key="5">
    <source>
        <dbReference type="ARBA" id="ARBA00022448"/>
    </source>
</evidence>
<dbReference type="Proteomes" id="UP000004756">
    <property type="component" value="Unassembled WGS sequence"/>
</dbReference>
<keyword evidence="9 13" id="KW-1133">Transmembrane helix</keyword>
<reference evidence="14 15" key="1">
    <citation type="submission" date="2009-01" db="EMBL/GenBank/DDBJ databases">
        <authorList>
            <person name="Fulton L."/>
            <person name="Clifton S."/>
            <person name="Fulton B."/>
            <person name="Xu J."/>
            <person name="Minx P."/>
            <person name="Pepin K.H."/>
            <person name="Johnson M."/>
            <person name="Bhonagiri V."/>
            <person name="Nash W.E."/>
            <person name="Mardis E.R."/>
            <person name="Wilson R.K."/>
        </authorList>
    </citation>
    <scope>NUCLEOTIDE SEQUENCE [LARGE SCALE GENOMIC DNA]</scope>
    <source>
        <strain evidence="14 15">DSM 15981</strain>
    </source>
</reference>
<feature type="transmembrane region" description="Helical" evidence="13">
    <location>
        <begin position="341"/>
        <end position="359"/>
    </location>
</feature>
<protein>
    <recommendedName>
        <fullName evidence="4">Probable multidrug resistance protein NorM</fullName>
    </recommendedName>
    <alternativeName>
        <fullName evidence="12">Multidrug-efflux transporter</fullName>
    </alternativeName>
</protein>
<reference evidence="14 15" key="2">
    <citation type="submission" date="2009-02" db="EMBL/GenBank/DDBJ databases">
        <title>Draft genome sequence of Clostridium asparagiforme (DSM 15981).</title>
        <authorList>
            <person name="Sudarsanam P."/>
            <person name="Ley R."/>
            <person name="Guruge J."/>
            <person name="Turnbaugh P.J."/>
            <person name="Mahowald M."/>
            <person name="Liep D."/>
            <person name="Gordon J."/>
        </authorList>
    </citation>
    <scope>NUCLEOTIDE SEQUENCE [LARGE SCALE GENOMIC DNA]</scope>
    <source>
        <strain evidence="14 15">DSM 15981</strain>
    </source>
</reference>
<evidence type="ECO:0000256" key="6">
    <source>
        <dbReference type="ARBA" id="ARBA00022449"/>
    </source>
</evidence>
<keyword evidence="5" id="KW-0813">Transport</keyword>
<feature type="transmembrane region" description="Helical" evidence="13">
    <location>
        <begin position="279"/>
        <end position="300"/>
    </location>
</feature>
<dbReference type="GO" id="GO:0005886">
    <property type="term" value="C:plasma membrane"/>
    <property type="evidence" value="ECO:0007669"/>
    <property type="project" value="UniProtKB-SubCell"/>
</dbReference>
<dbReference type="HOGENOM" id="CLU_012893_5_0_9"/>
<sequence>MGRLRGLRPIAPNHTLKGLFEMGHRNQDLTSGNVPGKLLRFALPLFGANLLQSLYSIADMVVVGRFVGKTGLAAISNASMIGFIINSICIGLTMGGTVLAAQYKGAGDEQGQRETVGTLFSVSFIAAILVTAAGLLLYEPVFALLRVPAEAMGDACGYMRILCAGTVFVFGYNAVCALMKGLGDSKSPLYFVAVAAAVNVCLDLLLVGPLGMGTEGAAYATIFSQGVSLVISVVYLRRKEFLFDFKLKSFVVRKDKLAVILKVGLPTAVQMAVVNISYLLITGMLNTFGVSVAAASGIGLKINTMAGMPCWAIGQAVTTMAGQNMGAQNVDRVKKTAKSGLILNLAVTFAAVAAVQIGSEHLIMLFDPASADVVRDGVLYLRICCSANSLVYAVMYTFDSFAIGVGSANIAMCNAFLDAMILRLPVCWLLAFPLQMGFAGVYIGQALSPVLPAVVGTVYFLRGKWTAKKLIGGASGKK</sequence>
<feature type="transmembrane region" description="Helical" evidence="13">
    <location>
        <begin position="379"/>
        <end position="398"/>
    </location>
</feature>